<dbReference type="RefSeq" id="XP_042927528.1">
    <property type="nucleotide sequence ID" value="XM_043059894.1"/>
</dbReference>
<name>A0A2K3E306_CHLRE</name>
<dbReference type="GeneID" id="66052468"/>
<dbReference type="PaxDb" id="3055-EDP07618"/>
<keyword evidence="2" id="KW-1185">Reference proteome</keyword>
<dbReference type="EMBL" id="CM008963">
    <property type="protein sequence ID" value="PNW87166.1"/>
    <property type="molecule type" value="Genomic_DNA"/>
</dbReference>
<dbReference type="Proteomes" id="UP000006906">
    <property type="component" value="Chromosome 2"/>
</dbReference>
<sequence length="118" mass="12890">MGSASEVGGGDRAYRAVMSAVDITALLAASNEPLSPAFVSEAVLQQALWAVSDRYAVCGRGPRRALIFRSLRGEVWTWERDWVVDSDPPVCPPGLVPKLLEVAVRAEEIFRARCARTF</sequence>
<organism evidence="1 2">
    <name type="scientific">Chlamydomonas reinhardtii</name>
    <name type="common">Chlamydomonas smithii</name>
    <dbReference type="NCBI Taxonomy" id="3055"/>
    <lineage>
        <taxon>Eukaryota</taxon>
        <taxon>Viridiplantae</taxon>
        <taxon>Chlorophyta</taxon>
        <taxon>core chlorophytes</taxon>
        <taxon>Chlorophyceae</taxon>
        <taxon>CS clade</taxon>
        <taxon>Chlamydomonadales</taxon>
        <taxon>Chlamydomonadaceae</taxon>
        <taxon>Chlamydomonas</taxon>
    </lineage>
</organism>
<dbReference type="InParanoid" id="A0A2K3E306"/>
<evidence type="ECO:0000313" key="2">
    <source>
        <dbReference type="Proteomes" id="UP000006906"/>
    </source>
</evidence>
<dbReference type="Gramene" id="PNW87166">
    <property type="protein sequence ID" value="PNW87166"/>
    <property type="gene ID" value="CHLRE_02g111526v5"/>
</dbReference>
<reference evidence="1 2" key="1">
    <citation type="journal article" date="2007" name="Science">
        <title>The Chlamydomonas genome reveals the evolution of key animal and plant functions.</title>
        <authorList>
            <person name="Merchant S.S."/>
            <person name="Prochnik S.E."/>
            <person name="Vallon O."/>
            <person name="Harris E.H."/>
            <person name="Karpowicz S.J."/>
            <person name="Witman G.B."/>
            <person name="Terry A."/>
            <person name="Salamov A."/>
            <person name="Fritz-Laylin L.K."/>
            <person name="Marechal-Drouard L."/>
            <person name="Marshall W.F."/>
            <person name="Qu L.H."/>
            <person name="Nelson D.R."/>
            <person name="Sanderfoot A.A."/>
            <person name="Spalding M.H."/>
            <person name="Kapitonov V.V."/>
            <person name="Ren Q."/>
            <person name="Ferris P."/>
            <person name="Lindquist E."/>
            <person name="Shapiro H."/>
            <person name="Lucas S.M."/>
            <person name="Grimwood J."/>
            <person name="Schmutz J."/>
            <person name="Cardol P."/>
            <person name="Cerutti H."/>
            <person name="Chanfreau G."/>
            <person name="Chen C.L."/>
            <person name="Cognat V."/>
            <person name="Croft M.T."/>
            <person name="Dent R."/>
            <person name="Dutcher S."/>
            <person name="Fernandez E."/>
            <person name="Fukuzawa H."/>
            <person name="Gonzalez-Ballester D."/>
            <person name="Gonzalez-Halphen D."/>
            <person name="Hallmann A."/>
            <person name="Hanikenne M."/>
            <person name="Hippler M."/>
            <person name="Inwood W."/>
            <person name="Jabbari K."/>
            <person name="Kalanon M."/>
            <person name="Kuras R."/>
            <person name="Lefebvre P.A."/>
            <person name="Lemaire S.D."/>
            <person name="Lobanov A.V."/>
            <person name="Lohr M."/>
            <person name="Manuell A."/>
            <person name="Meier I."/>
            <person name="Mets L."/>
            <person name="Mittag M."/>
            <person name="Mittelmeier T."/>
            <person name="Moroney J.V."/>
            <person name="Moseley J."/>
            <person name="Napoli C."/>
            <person name="Nedelcu A.M."/>
            <person name="Niyogi K."/>
            <person name="Novoselov S.V."/>
            <person name="Paulsen I.T."/>
            <person name="Pazour G."/>
            <person name="Purton S."/>
            <person name="Ral J.P."/>
            <person name="Riano-Pachon D.M."/>
            <person name="Riekhof W."/>
            <person name="Rymarquis L."/>
            <person name="Schroda M."/>
            <person name="Stern D."/>
            <person name="Umen J."/>
            <person name="Willows R."/>
            <person name="Wilson N."/>
            <person name="Zimmer S.L."/>
            <person name="Allmer J."/>
            <person name="Balk J."/>
            <person name="Bisova K."/>
            <person name="Chen C.J."/>
            <person name="Elias M."/>
            <person name="Gendler K."/>
            <person name="Hauser C."/>
            <person name="Lamb M.R."/>
            <person name="Ledford H."/>
            <person name="Long J.C."/>
            <person name="Minagawa J."/>
            <person name="Page M.D."/>
            <person name="Pan J."/>
            <person name="Pootakham W."/>
            <person name="Roje S."/>
            <person name="Rose A."/>
            <person name="Stahlberg E."/>
            <person name="Terauchi A.M."/>
            <person name="Yang P."/>
            <person name="Ball S."/>
            <person name="Bowler C."/>
            <person name="Dieckmann C.L."/>
            <person name="Gladyshev V.N."/>
            <person name="Green P."/>
            <person name="Jorgensen R."/>
            <person name="Mayfield S."/>
            <person name="Mueller-Roeber B."/>
            <person name="Rajamani S."/>
            <person name="Sayre R.T."/>
            <person name="Brokstein P."/>
            <person name="Dubchak I."/>
            <person name="Goodstein D."/>
            <person name="Hornick L."/>
            <person name="Huang Y.W."/>
            <person name="Jhaveri J."/>
            <person name="Luo Y."/>
            <person name="Martinez D."/>
            <person name="Ngau W.C."/>
            <person name="Otillar B."/>
            <person name="Poliakov A."/>
            <person name="Porter A."/>
            <person name="Szajkowski L."/>
            <person name="Werner G."/>
            <person name="Zhou K."/>
            <person name="Grigoriev I.V."/>
            <person name="Rokhsar D.S."/>
            <person name="Grossman A.R."/>
        </authorList>
    </citation>
    <scope>NUCLEOTIDE SEQUENCE [LARGE SCALE GENOMIC DNA]</scope>
    <source>
        <strain evidence="2">CC-503</strain>
    </source>
</reference>
<gene>
    <name evidence="1" type="ORF">CHLRE_02g111526v5</name>
</gene>
<protein>
    <submittedName>
        <fullName evidence="1">Uncharacterized protein</fullName>
    </submittedName>
</protein>
<dbReference type="KEGG" id="cre:CHLRE_02g111526v5"/>
<evidence type="ECO:0000313" key="1">
    <source>
        <dbReference type="EMBL" id="PNW87166.1"/>
    </source>
</evidence>
<proteinExistence type="predicted"/>
<dbReference type="AlphaFoldDB" id="A0A2K3E306"/>
<accession>A0A2K3E306</accession>